<protein>
    <submittedName>
        <fullName evidence="1">Uncharacterized protein</fullName>
    </submittedName>
</protein>
<dbReference type="EMBL" id="JAGGJQ010000003">
    <property type="protein sequence ID" value="MBP1839643.1"/>
    <property type="molecule type" value="Genomic_DNA"/>
</dbReference>
<accession>A0A9X1C965</accession>
<reference evidence="1" key="1">
    <citation type="submission" date="2021-03" db="EMBL/GenBank/DDBJ databases">
        <title>Genomic Encyclopedia of Type Strains, Phase IV (KMG-IV): sequencing the most valuable type-strain genomes for metagenomic binning, comparative biology and taxonomic classification.</title>
        <authorList>
            <person name="Goeker M."/>
        </authorList>
    </citation>
    <scope>NUCLEOTIDE SEQUENCE</scope>
    <source>
        <strain evidence="1">DSM 15523</strain>
        <strain evidence="2 4">DSM 16476</strain>
    </source>
</reference>
<name>A0A9X1C965_9FLAO</name>
<dbReference type="EMBL" id="JAUSUU010000003">
    <property type="protein sequence ID" value="MDQ0334947.1"/>
    <property type="molecule type" value="Genomic_DNA"/>
</dbReference>
<proteinExistence type="predicted"/>
<organism evidence="1 3">
    <name type="scientific">Formosa algae</name>
    <dbReference type="NCBI Taxonomy" id="225843"/>
    <lineage>
        <taxon>Bacteria</taxon>
        <taxon>Pseudomonadati</taxon>
        <taxon>Bacteroidota</taxon>
        <taxon>Flavobacteriia</taxon>
        <taxon>Flavobacteriales</taxon>
        <taxon>Flavobacteriaceae</taxon>
        <taxon>Formosa</taxon>
    </lineage>
</organism>
<dbReference type="OrthoDB" id="9911894at2"/>
<dbReference type="RefSeq" id="WP_157486344.1">
    <property type="nucleotide sequence ID" value="NZ_JAGGJQ010000003.1"/>
</dbReference>
<sequence>MQPETLGMFYIAKCRPTYVGYLVKHQVKMISNTPKDFLSVLSSNLLKNITPTILDNILMHLQVQNKNATLAQLKSHYQCTHLNVEALFKENIGLTFNAYQNIAFKST</sequence>
<evidence type="ECO:0000313" key="1">
    <source>
        <dbReference type="EMBL" id="MBP1839643.1"/>
    </source>
</evidence>
<dbReference type="AlphaFoldDB" id="A0A9X1C965"/>
<comment type="caution">
    <text evidence="1">The sequence shown here is derived from an EMBL/GenBank/DDBJ whole genome shotgun (WGS) entry which is preliminary data.</text>
</comment>
<gene>
    <name evidence="1" type="ORF">J2Z56_001554</name>
    <name evidence="2" type="ORF">J2Z57_001380</name>
</gene>
<evidence type="ECO:0000313" key="2">
    <source>
        <dbReference type="EMBL" id="MDQ0334947.1"/>
    </source>
</evidence>
<dbReference type="Proteomes" id="UP001138672">
    <property type="component" value="Unassembled WGS sequence"/>
</dbReference>
<evidence type="ECO:0000313" key="4">
    <source>
        <dbReference type="Proteomes" id="UP001231587"/>
    </source>
</evidence>
<evidence type="ECO:0000313" key="3">
    <source>
        <dbReference type="Proteomes" id="UP001138672"/>
    </source>
</evidence>
<dbReference type="Proteomes" id="UP001231587">
    <property type="component" value="Unassembled WGS sequence"/>
</dbReference>
<keyword evidence="4" id="KW-1185">Reference proteome</keyword>